<evidence type="ECO:0000256" key="1">
    <source>
        <dbReference type="SAM" id="MobiDB-lite"/>
    </source>
</evidence>
<reference evidence="2 3" key="1">
    <citation type="submission" date="2014-02" db="EMBL/GenBank/DDBJ databases">
        <title>Expanding our view of genomic diversity in Candidatus Accumulibacter clades.</title>
        <authorList>
            <person name="Skennerton C.T."/>
            <person name="Barr J.J."/>
            <person name="Slater F.R."/>
            <person name="Bond P.L."/>
            <person name="Tyson G.W."/>
        </authorList>
    </citation>
    <scope>NUCLEOTIDE SEQUENCE [LARGE SCALE GENOMIC DNA]</scope>
    <source>
        <strain evidence="3">BA-91</strain>
    </source>
</reference>
<dbReference type="EMBL" id="JDVG02000711">
    <property type="protein sequence ID" value="KFB70353.1"/>
    <property type="molecule type" value="Genomic_DNA"/>
</dbReference>
<feature type="compositionally biased region" description="Basic and acidic residues" evidence="1">
    <location>
        <begin position="179"/>
        <end position="189"/>
    </location>
</feature>
<accession>A0A084Y6K9</accession>
<feature type="region of interest" description="Disordered" evidence="1">
    <location>
        <begin position="30"/>
        <end position="57"/>
    </location>
</feature>
<proteinExistence type="predicted"/>
<gene>
    <name evidence="2" type="ORF">AW09_004528</name>
</gene>
<name>A0A084Y6K9_9PROT</name>
<evidence type="ECO:0000313" key="2">
    <source>
        <dbReference type="EMBL" id="KFB70353.1"/>
    </source>
</evidence>
<feature type="region of interest" description="Disordered" evidence="1">
    <location>
        <begin position="179"/>
        <end position="211"/>
    </location>
</feature>
<sequence length="211" mass="23017">MQDDDADCQQVVVISVAGVTHEQGIDLLRNDQDDADAANRRRAKGDEQRLAGNKVGRSQDDLAPGCVDCREQQRLDVAGRSLRPGRKDLHLAIAGERQRRCLRRREIAAGLQEGQRQRHRFECPGGRALDPDHGIDPFADAGVLLEKSWIGDVHAASVGEAAVDDGNLAVIAQVETDEQHTQGIDRQDFDDLDTGSAQSFDRCTAEKGTAT</sequence>
<evidence type="ECO:0000313" key="3">
    <source>
        <dbReference type="Proteomes" id="UP000020077"/>
    </source>
</evidence>
<comment type="caution">
    <text evidence="2">The sequence shown here is derived from an EMBL/GenBank/DDBJ whole genome shotgun (WGS) entry which is preliminary data.</text>
</comment>
<organism evidence="2 3">
    <name type="scientific">Candidatus Accumulibacter phosphatis</name>
    <dbReference type="NCBI Taxonomy" id="327160"/>
    <lineage>
        <taxon>Bacteria</taxon>
        <taxon>Pseudomonadati</taxon>
        <taxon>Pseudomonadota</taxon>
        <taxon>Betaproteobacteria</taxon>
        <taxon>Candidatus Accumulibacter</taxon>
    </lineage>
</organism>
<dbReference type="AlphaFoldDB" id="A0A084Y6K9"/>
<protein>
    <submittedName>
        <fullName evidence="2">Uncharacterized protein</fullName>
    </submittedName>
</protein>
<dbReference type="Proteomes" id="UP000020077">
    <property type="component" value="Unassembled WGS sequence"/>
</dbReference>